<keyword evidence="6" id="KW-0239">DNA-directed DNA polymerase</keyword>
<reference evidence="10 11" key="1">
    <citation type="submission" date="2014-08" db="EMBL/GenBank/DDBJ databases">
        <title>Porphyromonas gulae strain:COT-052_OH3439 Genome sequencing.</title>
        <authorList>
            <person name="Wallis C."/>
            <person name="Deusch O."/>
            <person name="O'Flynn C."/>
            <person name="Davis I."/>
            <person name="Jospin G."/>
            <person name="Darling A.E."/>
            <person name="Coil D.A."/>
            <person name="Alexiev A."/>
            <person name="Horsfall A."/>
            <person name="Kirkwood N."/>
            <person name="Harris S."/>
            <person name="Eisen J.A."/>
        </authorList>
    </citation>
    <scope>NUCLEOTIDE SEQUENCE [LARGE SCALE GENOMIC DNA]</scope>
    <source>
        <strain evidence="11">COT-052 OH3439</strain>
    </source>
</reference>
<dbReference type="NCBIfam" id="TIGR01128">
    <property type="entry name" value="holA"/>
    <property type="match status" value="1"/>
</dbReference>
<evidence type="ECO:0000256" key="2">
    <source>
        <dbReference type="ARBA" id="ARBA00017703"/>
    </source>
</evidence>
<evidence type="ECO:0000313" key="11">
    <source>
        <dbReference type="Proteomes" id="UP000030146"/>
    </source>
</evidence>
<evidence type="ECO:0000313" key="10">
    <source>
        <dbReference type="EMBL" id="KGN87117.1"/>
    </source>
</evidence>
<dbReference type="InterPro" id="IPR005790">
    <property type="entry name" value="DNA_polIII_delta"/>
</dbReference>
<dbReference type="GO" id="GO:0003677">
    <property type="term" value="F:DNA binding"/>
    <property type="evidence" value="ECO:0007669"/>
    <property type="project" value="InterPro"/>
</dbReference>
<dbReference type="Gene3D" id="3.40.50.300">
    <property type="entry name" value="P-loop containing nucleotide triphosphate hydrolases"/>
    <property type="match status" value="1"/>
</dbReference>
<evidence type="ECO:0000256" key="4">
    <source>
        <dbReference type="ARBA" id="ARBA00022695"/>
    </source>
</evidence>
<evidence type="ECO:0000256" key="7">
    <source>
        <dbReference type="ARBA" id="ARBA00034754"/>
    </source>
</evidence>
<feature type="domain" description="DNA polymerase III delta N-terminal" evidence="9">
    <location>
        <begin position="20"/>
        <end position="131"/>
    </location>
</feature>
<keyword evidence="5" id="KW-0235">DNA replication</keyword>
<dbReference type="SUPFAM" id="SSF52540">
    <property type="entry name" value="P-loop containing nucleoside triphosphate hydrolases"/>
    <property type="match status" value="1"/>
</dbReference>
<dbReference type="InterPro" id="IPR027417">
    <property type="entry name" value="P-loop_NTPase"/>
</dbReference>
<sequence>MASYSDIVDSVRKRHFSPLYLLAGEEPFYIDELTTLLETYVVPADEWDFNRVILYGDKTSVADIANEARRFPMMGQRQLIVVREAQLVDNIDSLEAHYGTFPDTTVLVIAYKKKPDKRKAFYSKAEKSGQVFVSETIPDYKMPDFILSAAAGKKLTVSPEVAHMLADYLGNDLEKLMNELDKLVLITQDSRGVVTPEIVEQHIGVSKSFNNFELLRAIVNRETGKAFRIAHYFARNEKEHPIQATLPVLFNYFSNLMIACYLPQKNPDAVMKALSIRNFQVRDYMTGLKMYSTRKVFDIIHEIRMTDARSKGVDTTATFAGSGDLLRELLHFIFH</sequence>
<accession>A0A0A2DQF5</accession>
<evidence type="ECO:0000256" key="3">
    <source>
        <dbReference type="ARBA" id="ARBA00022679"/>
    </source>
</evidence>
<protein>
    <recommendedName>
        <fullName evidence="2">DNA polymerase III subunit delta</fullName>
        <ecNumber evidence="1">2.7.7.7</ecNumber>
    </recommendedName>
</protein>
<comment type="catalytic activity">
    <reaction evidence="8">
        <text>DNA(n) + a 2'-deoxyribonucleoside 5'-triphosphate = DNA(n+1) + diphosphate</text>
        <dbReference type="Rhea" id="RHEA:22508"/>
        <dbReference type="Rhea" id="RHEA-COMP:17339"/>
        <dbReference type="Rhea" id="RHEA-COMP:17340"/>
        <dbReference type="ChEBI" id="CHEBI:33019"/>
        <dbReference type="ChEBI" id="CHEBI:61560"/>
        <dbReference type="ChEBI" id="CHEBI:173112"/>
        <dbReference type="EC" id="2.7.7.7"/>
    </reaction>
</comment>
<comment type="caution">
    <text evidence="10">The sequence shown here is derived from an EMBL/GenBank/DDBJ whole genome shotgun (WGS) entry which is preliminary data.</text>
</comment>
<dbReference type="GO" id="GO:0006261">
    <property type="term" value="P:DNA-templated DNA replication"/>
    <property type="evidence" value="ECO:0007669"/>
    <property type="project" value="TreeGrafter"/>
</dbReference>
<organism evidence="10 11">
    <name type="scientific">Porphyromonas gulae</name>
    <dbReference type="NCBI Taxonomy" id="111105"/>
    <lineage>
        <taxon>Bacteria</taxon>
        <taxon>Pseudomonadati</taxon>
        <taxon>Bacteroidota</taxon>
        <taxon>Bacteroidia</taxon>
        <taxon>Bacteroidales</taxon>
        <taxon>Porphyromonadaceae</taxon>
        <taxon>Porphyromonas</taxon>
    </lineage>
</organism>
<dbReference type="SUPFAM" id="SSF48019">
    <property type="entry name" value="post-AAA+ oligomerization domain-like"/>
    <property type="match status" value="1"/>
</dbReference>
<dbReference type="PANTHER" id="PTHR34388">
    <property type="entry name" value="DNA POLYMERASE III SUBUNIT DELTA"/>
    <property type="match status" value="1"/>
</dbReference>
<dbReference type="InterPro" id="IPR008921">
    <property type="entry name" value="DNA_pol3_clamp-load_cplx_C"/>
</dbReference>
<dbReference type="Gene3D" id="1.20.272.10">
    <property type="match status" value="1"/>
</dbReference>
<keyword evidence="3" id="KW-0808">Transferase</keyword>
<dbReference type="AlphaFoldDB" id="A0A0A2DQF5"/>
<comment type="similarity">
    <text evidence="7">Belongs to the DNA polymerase HolA subunit family.</text>
</comment>
<dbReference type="PANTHER" id="PTHR34388:SF1">
    <property type="entry name" value="DNA POLYMERASE III SUBUNIT DELTA"/>
    <property type="match status" value="1"/>
</dbReference>
<evidence type="ECO:0000256" key="6">
    <source>
        <dbReference type="ARBA" id="ARBA00022932"/>
    </source>
</evidence>
<dbReference type="EC" id="2.7.7.7" evidence="1"/>
<dbReference type="EMBL" id="JRAK01000091">
    <property type="protein sequence ID" value="KGN87117.1"/>
    <property type="molecule type" value="Genomic_DNA"/>
</dbReference>
<dbReference type="Pfam" id="PF06144">
    <property type="entry name" value="DNA_pol3_delta"/>
    <property type="match status" value="1"/>
</dbReference>
<dbReference type="GO" id="GO:0009360">
    <property type="term" value="C:DNA polymerase III complex"/>
    <property type="evidence" value="ECO:0007669"/>
    <property type="project" value="InterPro"/>
</dbReference>
<dbReference type="Proteomes" id="UP000030146">
    <property type="component" value="Unassembled WGS sequence"/>
</dbReference>
<keyword evidence="4" id="KW-0548">Nucleotidyltransferase</keyword>
<dbReference type="RefSeq" id="WP_039425194.1">
    <property type="nucleotide sequence ID" value="NZ_JRAJ01000011.1"/>
</dbReference>
<evidence type="ECO:0000256" key="5">
    <source>
        <dbReference type="ARBA" id="ARBA00022705"/>
    </source>
</evidence>
<evidence type="ECO:0000259" key="9">
    <source>
        <dbReference type="Pfam" id="PF06144"/>
    </source>
</evidence>
<dbReference type="Gene3D" id="1.10.8.60">
    <property type="match status" value="1"/>
</dbReference>
<proteinExistence type="inferred from homology"/>
<evidence type="ECO:0000256" key="8">
    <source>
        <dbReference type="ARBA" id="ARBA00049244"/>
    </source>
</evidence>
<gene>
    <name evidence="10" type="ORF">HR15_06990</name>
</gene>
<dbReference type="GO" id="GO:0003887">
    <property type="term" value="F:DNA-directed DNA polymerase activity"/>
    <property type="evidence" value="ECO:0007669"/>
    <property type="project" value="UniProtKB-KW"/>
</dbReference>
<evidence type="ECO:0000256" key="1">
    <source>
        <dbReference type="ARBA" id="ARBA00012417"/>
    </source>
</evidence>
<keyword evidence="11" id="KW-1185">Reference proteome</keyword>
<name>A0A0A2DQF5_9PORP</name>
<dbReference type="InterPro" id="IPR010372">
    <property type="entry name" value="DNA_pol3_delta_N"/>
</dbReference>